<geneLocation type="plasmid" evidence="1 2">
    <name>ZS7_lp28-3</name>
</geneLocation>
<proteinExistence type="predicted"/>
<dbReference type="AlphaFoldDB" id="A0A0H3C166"/>
<sequence>MSKLLEKLKQKKTLMKIDNILIKKDIFSKIEEIDGKKVYYTKIFKHLIDFKVTNKEQRLRLVFQEFNNNNKDYYFFNLFSLGKNDKFLGIKYGWDYLEKPFFLKKEDNKIYAIKKLYYIEFRFKKGSVKSYILSLRTLLRKNEKESTEYYQFTLNHLEKMESKVYKFYNKKSPDGGILKKWILKNQIL</sequence>
<accession>A0A0H3C166</accession>
<name>A0A0H3C166_BORBZ</name>
<dbReference type="KEGG" id="bbz:BbuZS7_H09"/>
<reference evidence="1 2" key="1">
    <citation type="journal article" date="2011" name="J. Bacteriol.">
        <title>Whole-genome sequences of thirteen isolates of Borrelia burgdorferi.</title>
        <authorList>
            <person name="Schutzer S.E."/>
            <person name="Fraser-Liggett C.M."/>
            <person name="Casjens S.R."/>
            <person name="Qiu W.G."/>
            <person name="Dunn J.J."/>
            <person name="Mongodin E.F."/>
            <person name="Luft B.J."/>
        </authorList>
    </citation>
    <scope>NUCLEOTIDE SEQUENCE [LARGE SCALE GENOMIC DNA]</scope>
    <source>
        <strain evidence="1 2">ZS7</strain>
        <plasmid evidence="1 2">ZS7_lp28-3</plasmid>
    </source>
</reference>
<dbReference type="RefSeq" id="WP_010890310.1">
    <property type="nucleotide sequence ID" value="NC_011781.1"/>
</dbReference>
<keyword evidence="1" id="KW-0614">Plasmid</keyword>
<dbReference type="Proteomes" id="UP000006901">
    <property type="component" value="Plasmid ZS7_lp28-3"/>
</dbReference>
<gene>
    <name evidence="1" type="ordered locus">BbuZS7_H09</name>
</gene>
<evidence type="ECO:0000313" key="2">
    <source>
        <dbReference type="Proteomes" id="UP000006901"/>
    </source>
</evidence>
<evidence type="ECO:0000313" key="1">
    <source>
        <dbReference type="EMBL" id="ACK74398.1"/>
    </source>
</evidence>
<dbReference type="HOGENOM" id="CLU_109712_0_0_12"/>
<organism evidence="1 2">
    <name type="scientific">Borreliella burgdorferi (strain ZS7)</name>
    <name type="common">Borrelia burgdorferi</name>
    <dbReference type="NCBI Taxonomy" id="445985"/>
    <lineage>
        <taxon>Bacteria</taxon>
        <taxon>Pseudomonadati</taxon>
        <taxon>Spirochaetota</taxon>
        <taxon>Spirochaetia</taxon>
        <taxon>Spirochaetales</taxon>
        <taxon>Borreliaceae</taxon>
        <taxon>Borreliella</taxon>
    </lineage>
</organism>
<dbReference type="EMBL" id="CP001203">
    <property type="protein sequence ID" value="ACK74398.1"/>
    <property type="molecule type" value="Genomic_DNA"/>
</dbReference>
<dbReference type="Pfam" id="PF02890">
    <property type="entry name" value="DUF226"/>
    <property type="match status" value="1"/>
</dbReference>
<protein>
    <submittedName>
        <fullName evidence="1">Borrelia family protein</fullName>
    </submittedName>
</protein>
<dbReference type="InterPro" id="IPR004180">
    <property type="entry name" value="DUF226_BOR_spp"/>
</dbReference>